<name>A0AAD9NLI6_RIDPI</name>
<dbReference type="AlphaFoldDB" id="A0AAD9NLI6"/>
<dbReference type="EMBL" id="JAODUO010000803">
    <property type="protein sequence ID" value="KAK2174430.1"/>
    <property type="molecule type" value="Genomic_DNA"/>
</dbReference>
<evidence type="ECO:0000313" key="2">
    <source>
        <dbReference type="EMBL" id="KAK2174430.1"/>
    </source>
</evidence>
<reference evidence="2" key="1">
    <citation type="journal article" date="2023" name="Mol. Biol. Evol.">
        <title>Third-Generation Sequencing Reveals the Adaptive Role of the Epigenome in Three Deep-Sea Polychaetes.</title>
        <authorList>
            <person name="Perez M."/>
            <person name="Aroh O."/>
            <person name="Sun Y."/>
            <person name="Lan Y."/>
            <person name="Juniper S.K."/>
            <person name="Young C.R."/>
            <person name="Angers B."/>
            <person name="Qian P.Y."/>
        </authorList>
    </citation>
    <scope>NUCLEOTIDE SEQUENCE</scope>
    <source>
        <strain evidence="2">R07B-5</strain>
    </source>
</reference>
<proteinExistence type="predicted"/>
<gene>
    <name evidence="2" type="ORF">NP493_804g01012</name>
</gene>
<evidence type="ECO:0000313" key="3">
    <source>
        <dbReference type="Proteomes" id="UP001209878"/>
    </source>
</evidence>
<feature type="region of interest" description="Disordered" evidence="1">
    <location>
        <begin position="1"/>
        <end position="23"/>
    </location>
</feature>
<evidence type="ECO:0000256" key="1">
    <source>
        <dbReference type="SAM" id="MobiDB-lite"/>
    </source>
</evidence>
<accession>A0AAD9NLI6</accession>
<keyword evidence="3" id="KW-1185">Reference proteome</keyword>
<organism evidence="2 3">
    <name type="scientific">Ridgeia piscesae</name>
    <name type="common">Tubeworm</name>
    <dbReference type="NCBI Taxonomy" id="27915"/>
    <lineage>
        <taxon>Eukaryota</taxon>
        <taxon>Metazoa</taxon>
        <taxon>Spiralia</taxon>
        <taxon>Lophotrochozoa</taxon>
        <taxon>Annelida</taxon>
        <taxon>Polychaeta</taxon>
        <taxon>Sedentaria</taxon>
        <taxon>Canalipalpata</taxon>
        <taxon>Sabellida</taxon>
        <taxon>Siboglinidae</taxon>
        <taxon>Ridgeia</taxon>
    </lineage>
</organism>
<protein>
    <submittedName>
        <fullName evidence="2">Uncharacterized protein</fullName>
    </submittedName>
</protein>
<comment type="caution">
    <text evidence="2">The sequence shown here is derived from an EMBL/GenBank/DDBJ whole genome shotgun (WGS) entry which is preliminary data.</text>
</comment>
<dbReference type="Proteomes" id="UP001209878">
    <property type="component" value="Unassembled WGS sequence"/>
</dbReference>
<sequence>MQVQRYPGQPSSADPPAPPPSVAEDSLVADQFVVIPCGAAEDEFAEDKREFFITATKDETPSARQCEGQSMQTALVEASGTEATALGRCSMVELSKRYVPHMYARIPSGKVAAYQQRAAFNPYRPVRVRHHDTASPSVRFAYAKTSTPWSPISTMLLEHSIASSRGERRDGVVYTTHSLTPGST</sequence>